<accession>A0A2K8MEU1</accession>
<dbReference type="RefSeq" id="WP_100281294.1">
    <property type="nucleotide sequence ID" value="NZ_CP024923.1"/>
</dbReference>
<feature type="chain" id="PRO_5014784737" evidence="1">
    <location>
        <begin position="19"/>
        <end position="171"/>
    </location>
</feature>
<name>A0A2K8MEU1_9SPHN</name>
<dbReference type="KEGG" id="sphc:CVN68_05395"/>
<evidence type="ECO:0000256" key="1">
    <source>
        <dbReference type="SAM" id="SignalP"/>
    </source>
</evidence>
<feature type="signal peptide" evidence="1">
    <location>
        <begin position="1"/>
        <end position="18"/>
    </location>
</feature>
<dbReference type="Proteomes" id="UP000229081">
    <property type="component" value="Chromosome"/>
</dbReference>
<proteinExistence type="predicted"/>
<evidence type="ECO:0000313" key="3">
    <source>
        <dbReference type="Proteomes" id="UP000229081"/>
    </source>
</evidence>
<dbReference type="EMBL" id="CP024923">
    <property type="protein sequence ID" value="ATY31484.1"/>
    <property type="molecule type" value="Genomic_DNA"/>
</dbReference>
<reference evidence="2 3" key="1">
    <citation type="submission" date="2017-11" db="EMBL/GenBank/DDBJ databases">
        <title>Complete genome sequence of Sphingomonas sp. Strain Cra20, a psychrotolerant potential plant growth promoting rhizobacteria.</title>
        <authorList>
            <person name="Luo Y."/>
        </authorList>
    </citation>
    <scope>NUCLEOTIDE SEQUENCE [LARGE SCALE GENOMIC DNA]</scope>
    <source>
        <strain evidence="2 3">Cra20</strain>
    </source>
</reference>
<keyword evidence="1" id="KW-0732">Signal</keyword>
<sequence>MIEALFLLLTAAAPQAVADPLAAAKAGKLQCANPNVEKKTCFSLTSYKVNSDGSFVTTTTVMVRPQPVVTMEVKSAGTIKDGALCAPILTSDFEAASLQVDGKPADPAMASPIRAQVVTSIAPLAGKMGCTREVPEGAMSRAEVMLDGVARPELSQRLLWVKPGDGYKLGL</sequence>
<dbReference type="OrthoDB" id="7189171at2"/>
<protein>
    <submittedName>
        <fullName evidence="2">Uncharacterized protein</fullName>
    </submittedName>
</protein>
<dbReference type="AlphaFoldDB" id="A0A2K8MEU1"/>
<organism evidence="2 3">
    <name type="scientific">Sphingomonas psychrotolerans</name>
    <dbReference type="NCBI Taxonomy" id="1327635"/>
    <lineage>
        <taxon>Bacteria</taxon>
        <taxon>Pseudomonadati</taxon>
        <taxon>Pseudomonadota</taxon>
        <taxon>Alphaproteobacteria</taxon>
        <taxon>Sphingomonadales</taxon>
        <taxon>Sphingomonadaceae</taxon>
        <taxon>Sphingomonas</taxon>
    </lineage>
</organism>
<keyword evidence="3" id="KW-1185">Reference proteome</keyword>
<gene>
    <name evidence="2" type="ORF">CVN68_05395</name>
</gene>
<evidence type="ECO:0000313" key="2">
    <source>
        <dbReference type="EMBL" id="ATY31484.1"/>
    </source>
</evidence>